<dbReference type="Gene3D" id="3.40.1160.10">
    <property type="entry name" value="Acetylglutamate kinase-like"/>
    <property type="match status" value="1"/>
</dbReference>
<dbReference type="SUPFAM" id="SSF53633">
    <property type="entry name" value="Carbamate kinase-like"/>
    <property type="match status" value="1"/>
</dbReference>
<evidence type="ECO:0000256" key="7">
    <source>
        <dbReference type="ARBA" id="ARBA00022840"/>
    </source>
</evidence>
<comment type="pathway">
    <text evidence="1 9">Amino-acid biosynthesis; L-arginine biosynthesis; N(2)-acetyl-L-ornithine from L-glutamate: step 2/4.</text>
</comment>
<comment type="function">
    <text evidence="9">Catalyzes the ATP-dependent phosphorylation of N-acetyl-L-glutamate.</text>
</comment>
<name>A0AA43UAY8_9ACTN</name>
<feature type="binding site" evidence="9">
    <location>
        <begin position="73"/>
        <end position="74"/>
    </location>
    <ligand>
        <name>substrate</name>
    </ligand>
</feature>
<comment type="catalytic activity">
    <reaction evidence="8 9">
        <text>N-acetyl-L-glutamate + ATP = N-acetyl-L-glutamyl 5-phosphate + ADP</text>
        <dbReference type="Rhea" id="RHEA:14629"/>
        <dbReference type="ChEBI" id="CHEBI:30616"/>
        <dbReference type="ChEBI" id="CHEBI:44337"/>
        <dbReference type="ChEBI" id="CHEBI:57936"/>
        <dbReference type="ChEBI" id="CHEBI:456216"/>
        <dbReference type="EC" id="2.7.2.8"/>
    </reaction>
</comment>
<evidence type="ECO:0000256" key="4">
    <source>
        <dbReference type="ARBA" id="ARBA00022679"/>
    </source>
</evidence>
<keyword evidence="5 9" id="KW-0547">Nucleotide-binding</keyword>
<reference evidence="11" key="1">
    <citation type="submission" date="2023-07" db="EMBL/GenBank/DDBJ databases">
        <title>Between Cages and Wild: Unraveling the Impact of Captivity on Animal Microbiomes and Antimicrobial Resistance.</title>
        <authorList>
            <person name="Schmartz G.P."/>
            <person name="Rehner J."/>
            <person name="Schuff M.J."/>
            <person name="Becker S.L."/>
            <person name="Kravczyk M."/>
            <person name="Gurevich A."/>
            <person name="Francke R."/>
            <person name="Mueller R."/>
            <person name="Keller V."/>
            <person name="Keller A."/>
        </authorList>
    </citation>
    <scope>NUCLEOTIDE SEQUENCE</scope>
    <source>
        <strain evidence="11">S12M_St_49</strain>
    </source>
</reference>
<dbReference type="GO" id="GO:0005737">
    <property type="term" value="C:cytoplasm"/>
    <property type="evidence" value="ECO:0007669"/>
    <property type="project" value="UniProtKB-SubCell"/>
</dbReference>
<dbReference type="PANTHER" id="PTHR23342">
    <property type="entry name" value="N-ACETYLGLUTAMATE SYNTHASE"/>
    <property type="match status" value="1"/>
</dbReference>
<evidence type="ECO:0000313" key="11">
    <source>
        <dbReference type="EMBL" id="MDO4841557.1"/>
    </source>
</evidence>
<dbReference type="GO" id="GO:0005524">
    <property type="term" value="F:ATP binding"/>
    <property type="evidence" value="ECO:0007669"/>
    <property type="project" value="UniProtKB-UniRule"/>
</dbReference>
<organism evidence="11 12">
    <name type="scientific">Phoenicibacter congonensis</name>
    <dbReference type="NCBI Taxonomy" id="1944646"/>
    <lineage>
        <taxon>Bacteria</taxon>
        <taxon>Bacillati</taxon>
        <taxon>Actinomycetota</taxon>
        <taxon>Coriobacteriia</taxon>
        <taxon>Eggerthellales</taxon>
        <taxon>Eggerthellaceae</taxon>
        <taxon>Phoenicibacter</taxon>
    </lineage>
</organism>
<feature type="domain" description="Aspartate/glutamate/uridylate kinase" evidence="10">
    <location>
        <begin position="33"/>
        <end position="269"/>
    </location>
</feature>
<keyword evidence="2 9" id="KW-0055">Arginine biosynthesis</keyword>
<dbReference type="NCBIfam" id="TIGR00761">
    <property type="entry name" value="argB"/>
    <property type="match status" value="1"/>
</dbReference>
<keyword evidence="6 9" id="KW-0418">Kinase</keyword>
<sequence>MKFANSAKRGGNSILAGKILSEAMPWIKEITGKTIVVKYGGAAMVSEDLRKAVMEDVLMLKMLGVKPVIVHGGGNAISKQMEAEGLEVEFVNGQRVTTEDAMRIVRRVLTGEVNQQLVWEMNQHGNIAVGVSGCDGGVLIAKQKDPALGRIGEVTRVNPGLITDLVEDDYIPVVSTIALGDDGGIFNVNADIAAGHIAGAIGAHKIIFISDVDGIYKDFPDEDSLIANMNIDEARELLNDENISKGMIPKLTSCVHALDEGVPSVQFVNGTTAHALLIELLTDDGIGTLVSNTGDAAEVNHAEVDHFASRLLENKYL</sequence>
<accession>A0AA43UAY8</accession>
<dbReference type="InterPro" id="IPR036393">
    <property type="entry name" value="AceGlu_kinase-like_sf"/>
</dbReference>
<dbReference type="HAMAP" id="MF_00082">
    <property type="entry name" value="ArgB"/>
    <property type="match status" value="1"/>
</dbReference>
<evidence type="ECO:0000259" key="10">
    <source>
        <dbReference type="Pfam" id="PF00696"/>
    </source>
</evidence>
<evidence type="ECO:0000256" key="8">
    <source>
        <dbReference type="ARBA" id="ARBA00048141"/>
    </source>
</evidence>
<gene>
    <name evidence="9 11" type="primary">argB</name>
    <name evidence="11" type="ORF">Q3982_02645</name>
</gene>
<dbReference type="InterPro" id="IPR037528">
    <property type="entry name" value="ArgB"/>
</dbReference>
<evidence type="ECO:0000256" key="5">
    <source>
        <dbReference type="ARBA" id="ARBA00022741"/>
    </source>
</evidence>
<dbReference type="Pfam" id="PF00696">
    <property type="entry name" value="AA_kinase"/>
    <property type="match status" value="1"/>
</dbReference>
<evidence type="ECO:0000256" key="2">
    <source>
        <dbReference type="ARBA" id="ARBA00022571"/>
    </source>
</evidence>
<dbReference type="PANTHER" id="PTHR23342:SF0">
    <property type="entry name" value="N-ACETYLGLUTAMATE SYNTHASE, MITOCHONDRIAL"/>
    <property type="match status" value="1"/>
</dbReference>
<keyword evidence="4 9" id="KW-0808">Transferase</keyword>
<dbReference type="EC" id="2.7.2.8" evidence="9"/>
<dbReference type="InterPro" id="IPR004662">
    <property type="entry name" value="AcgluKinase_fam"/>
</dbReference>
<comment type="similarity">
    <text evidence="9">Belongs to the acetylglutamate kinase family. ArgB subfamily.</text>
</comment>
<dbReference type="FunFam" id="3.40.1160.10:FF:000004">
    <property type="entry name" value="Acetylglutamate kinase"/>
    <property type="match status" value="1"/>
</dbReference>
<dbReference type="CDD" id="cd04250">
    <property type="entry name" value="AAK_NAGK-C"/>
    <property type="match status" value="1"/>
</dbReference>
<dbReference type="PIRSF" id="PIRSF000728">
    <property type="entry name" value="NAGK"/>
    <property type="match status" value="1"/>
</dbReference>
<dbReference type="Proteomes" id="UP001168575">
    <property type="component" value="Unassembled WGS sequence"/>
</dbReference>
<keyword evidence="12" id="KW-1185">Reference proteome</keyword>
<comment type="caution">
    <text evidence="11">The sequence shown here is derived from an EMBL/GenBank/DDBJ whole genome shotgun (WGS) entry which is preliminary data.</text>
</comment>
<evidence type="ECO:0000313" key="12">
    <source>
        <dbReference type="Proteomes" id="UP001168575"/>
    </source>
</evidence>
<feature type="binding site" evidence="9">
    <location>
        <position position="187"/>
    </location>
    <ligand>
        <name>substrate</name>
    </ligand>
</feature>
<keyword evidence="3 9" id="KW-0028">Amino-acid biosynthesis</keyword>
<keyword evidence="7 9" id="KW-0067">ATP-binding</keyword>
<dbReference type="InterPro" id="IPR001057">
    <property type="entry name" value="Glu/AcGlu_kinase"/>
</dbReference>
<dbReference type="InterPro" id="IPR041727">
    <property type="entry name" value="NAGK-C"/>
</dbReference>
<dbReference type="GO" id="GO:0042450">
    <property type="term" value="P:L-arginine biosynthetic process via ornithine"/>
    <property type="evidence" value="ECO:0007669"/>
    <property type="project" value="UniProtKB-UniRule"/>
</dbReference>
<dbReference type="EMBL" id="JAUMVS010000026">
    <property type="protein sequence ID" value="MDO4841557.1"/>
    <property type="molecule type" value="Genomic_DNA"/>
</dbReference>
<dbReference type="PRINTS" id="PR00474">
    <property type="entry name" value="GLU5KINASE"/>
</dbReference>
<feature type="site" description="Transition state stabilizer" evidence="9">
    <location>
        <position position="38"/>
    </location>
</feature>
<evidence type="ECO:0000256" key="6">
    <source>
        <dbReference type="ARBA" id="ARBA00022777"/>
    </source>
</evidence>
<feature type="binding site" evidence="9">
    <location>
        <position position="95"/>
    </location>
    <ligand>
        <name>substrate</name>
    </ligand>
</feature>
<evidence type="ECO:0000256" key="3">
    <source>
        <dbReference type="ARBA" id="ARBA00022605"/>
    </source>
</evidence>
<evidence type="ECO:0000256" key="1">
    <source>
        <dbReference type="ARBA" id="ARBA00004828"/>
    </source>
</evidence>
<feature type="site" description="Transition state stabilizer" evidence="9">
    <location>
        <position position="250"/>
    </location>
</feature>
<dbReference type="GO" id="GO:0003991">
    <property type="term" value="F:acetylglutamate kinase activity"/>
    <property type="evidence" value="ECO:0007669"/>
    <property type="project" value="UniProtKB-UniRule"/>
</dbReference>
<proteinExistence type="inferred from homology"/>
<keyword evidence="9" id="KW-0963">Cytoplasm</keyword>
<protein>
    <recommendedName>
        <fullName evidence="9">Acetylglutamate kinase</fullName>
        <ecNumber evidence="9">2.7.2.8</ecNumber>
    </recommendedName>
    <alternativeName>
        <fullName evidence="9">N-acetyl-L-glutamate 5-phosphotransferase</fullName>
    </alternativeName>
    <alternativeName>
        <fullName evidence="9">NAG kinase</fullName>
        <shortName evidence="9">NAGK</shortName>
    </alternativeName>
</protein>
<comment type="subcellular location">
    <subcellularLocation>
        <location evidence="9">Cytoplasm</location>
    </subcellularLocation>
</comment>
<evidence type="ECO:0000256" key="9">
    <source>
        <dbReference type="HAMAP-Rule" id="MF_00082"/>
    </source>
</evidence>
<dbReference type="InterPro" id="IPR001048">
    <property type="entry name" value="Asp/Glu/Uridylate_kinase"/>
</dbReference>
<dbReference type="AlphaFoldDB" id="A0AA43UAY8"/>